<feature type="transmembrane region" description="Helical" evidence="6">
    <location>
        <begin position="127"/>
        <end position="155"/>
    </location>
</feature>
<feature type="transmembrane region" description="Helical" evidence="6">
    <location>
        <begin position="176"/>
        <end position="196"/>
    </location>
</feature>
<dbReference type="Proteomes" id="UP000663865">
    <property type="component" value="Unassembled WGS sequence"/>
</dbReference>
<dbReference type="AlphaFoldDB" id="A0A817SY03"/>
<dbReference type="GO" id="GO:0022857">
    <property type="term" value="F:transmembrane transporter activity"/>
    <property type="evidence" value="ECO:0007669"/>
    <property type="project" value="InterPro"/>
</dbReference>
<dbReference type="InterPro" id="IPR002293">
    <property type="entry name" value="AA/rel_permease1"/>
</dbReference>
<feature type="transmembrane region" description="Helical" evidence="6">
    <location>
        <begin position="74"/>
        <end position="97"/>
    </location>
</feature>
<dbReference type="GO" id="GO:0016020">
    <property type="term" value="C:membrane"/>
    <property type="evidence" value="ECO:0007669"/>
    <property type="project" value="UniProtKB-SubCell"/>
</dbReference>
<feature type="transmembrane region" description="Helical" evidence="6">
    <location>
        <begin position="31"/>
        <end position="54"/>
    </location>
</feature>
<evidence type="ECO:0000313" key="10">
    <source>
        <dbReference type="EMBL" id="CAF3692854.1"/>
    </source>
</evidence>
<sequence>MGSTISIIIAMLVLAKNRSSAYDVFISTYNGTGFSFAYVCLIGILPTLFSFSGFEAAGHLTEETHEADIKAPKAIAGTCISAACVGCAYLLSLLFAAGSPDYVTENSLNPSATVQIFQTSTPNPVALLFTILLLICLYFAGVSSTTVSSRTCYALGRDSLFPYKKYLCIVHKGTHTPLVCVLVVTVLNILLLLLQLLSTTAFAAIVSISTIGFQVSYAIPIFFRITSSRKTFKKGRFNLGKFGLVIGWVSTSWLLITCIILFFPFSYPVTAANMNWSIVVCTGISIFGALYWIFSLRTWYTGPPRMADNSVVTISPGLVITQF</sequence>
<evidence type="ECO:0000256" key="2">
    <source>
        <dbReference type="ARBA" id="ARBA00022448"/>
    </source>
</evidence>
<keyword evidence="3 6" id="KW-0812">Transmembrane</keyword>
<dbReference type="OrthoDB" id="10054429at2759"/>
<name>A0A817SY03_9BILA</name>
<evidence type="ECO:0000313" key="9">
    <source>
        <dbReference type="EMBL" id="CAF3386716.1"/>
    </source>
</evidence>
<protein>
    <recommendedName>
        <fullName evidence="12">Amino acid transporter</fullName>
    </recommendedName>
</protein>
<feature type="transmembrane region" description="Helical" evidence="6">
    <location>
        <begin position="244"/>
        <end position="264"/>
    </location>
</feature>
<feature type="signal peptide" evidence="7">
    <location>
        <begin position="1"/>
        <end position="21"/>
    </location>
</feature>
<reference evidence="8" key="1">
    <citation type="submission" date="2021-02" db="EMBL/GenBank/DDBJ databases">
        <authorList>
            <person name="Nowell W R."/>
        </authorList>
    </citation>
    <scope>NUCLEOTIDE SEQUENCE</scope>
</reference>
<dbReference type="Gene3D" id="1.20.1740.10">
    <property type="entry name" value="Amino acid/polyamine transporter I"/>
    <property type="match status" value="1"/>
</dbReference>
<feature type="transmembrane region" description="Helical" evidence="6">
    <location>
        <begin position="276"/>
        <end position="296"/>
    </location>
</feature>
<evidence type="ECO:0000256" key="1">
    <source>
        <dbReference type="ARBA" id="ARBA00004141"/>
    </source>
</evidence>
<keyword evidence="5 6" id="KW-0472">Membrane</keyword>
<keyword evidence="4 6" id="KW-1133">Transmembrane helix</keyword>
<feature type="transmembrane region" description="Helical" evidence="6">
    <location>
        <begin position="202"/>
        <end position="223"/>
    </location>
</feature>
<dbReference type="EMBL" id="CAJNXB010003300">
    <property type="protein sequence ID" value="CAF3305591.1"/>
    <property type="molecule type" value="Genomic_DNA"/>
</dbReference>
<gene>
    <name evidence="10" type="ORF">KIK155_LOCUS26112</name>
    <name evidence="9" type="ORF">LUA448_LOCUS16280</name>
    <name evidence="8" type="ORF">TIS948_LOCUS18766</name>
</gene>
<evidence type="ECO:0008006" key="12">
    <source>
        <dbReference type="Google" id="ProtNLM"/>
    </source>
</evidence>
<feature type="chain" id="PRO_5036413975" description="Amino acid transporter" evidence="7">
    <location>
        <begin position="22"/>
        <end position="323"/>
    </location>
</feature>
<dbReference type="EMBL" id="CAJNYV010004759">
    <property type="protein sequence ID" value="CAF3692854.1"/>
    <property type="molecule type" value="Genomic_DNA"/>
</dbReference>
<dbReference type="PANTHER" id="PTHR45649">
    <property type="entry name" value="AMINO-ACID PERMEASE BAT1"/>
    <property type="match status" value="1"/>
</dbReference>
<comment type="subcellular location">
    <subcellularLocation>
        <location evidence="1">Membrane</location>
        <topology evidence="1">Multi-pass membrane protein</topology>
    </subcellularLocation>
</comment>
<evidence type="ECO:0000256" key="7">
    <source>
        <dbReference type="SAM" id="SignalP"/>
    </source>
</evidence>
<organism evidence="8 11">
    <name type="scientific">Rotaria socialis</name>
    <dbReference type="NCBI Taxonomy" id="392032"/>
    <lineage>
        <taxon>Eukaryota</taxon>
        <taxon>Metazoa</taxon>
        <taxon>Spiralia</taxon>
        <taxon>Gnathifera</taxon>
        <taxon>Rotifera</taxon>
        <taxon>Eurotatoria</taxon>
        <taxon>Bdelloidea</taxon>
        <taxon>Philodinida</taxon>
        <taxon>Philodinidae</taxon>
        <taxon>Rotaria</taxon>
    </lineage>
</organism>
<evidence type="ECO:0000313" key="8">
    <source>
        <dbReference type="EMBL" id="CAF3305591.1"/>
    </source>
</evidence>
<keyword evidence="7" id="KW-0732">Signal</keyword>
<evidence type="ECO:0000256" key="3">
    <source>
        <dbReference type="ARBA" id="ARBA00022692"/>
    </source>
</evidence>
<comment type="caution">
    <text evidence="8">The sequence shown here is derived from an EMBL/GenBank/DDBJ whole genome shotgun (WGS) entry which is preliminary data.</text>
</comment>
<evidence type="ECO:0000313" key="11">
    <source>
        <dbReference type="Proteomes" id="UP000663825"/>
    </source>
</evidence>
<evidence type="ECO:0000256" key="4">
    <source>
        <dbReference type="ARBA" id="ARBA00022989"/>
    </source>
</evidence>
<proteinExistence type="predicted"/>
<dbReference type="EMBL" id="CAJNYD010002020">
    <property type="protein sequence ID" value="CAF3386716.1"/>
    <property type="molecule type" value="Genomic_DNA"/>
</dbReference>
<dbReference type="Proteomes" id="UP000663825">
    <property type="component" value="Unassembled WGS sequence"/>
</dbReference>
<evidence type="ECO:0000256" key="5">
    <source>
        <dbReference type="ARBA" id="ARBA00023136"/>
    </source>
</evidence>
<accession>A0A817SY03</accession>
<evidence type="ECO:0000256" key="6">
    <source>
        <dbReference type="SAM" id="Phobius"/>
    </source>
</evidence>
<dbReference type="Proteomes" id="UP000663833">
    <property type="component" value="Unassembled WGS sequence"/>
</dbReference>
<dbReference type="Pfam" id="PF13520">
    <property type="entry name" value="AA_permease_2"/>
    <property type="match status" value="1"/>
</dbReference>
<dbReference type="PANTHER" id="PTHR45649:SF30">
    <property type="entry name" value="AMINO-ACID PERMEASE BAT1"/>
    <property type="match status" value="1"/>
</dbReference>
<keyword evidence="2" id="KW-0813">Transport</keyword>